<gene>
    <name evidence="2" type="ORF">Esi_0231_0011</name>
</gene>
<keyword evidence="3" id="KW-1185">Reference proteome</keyword>
<reference evidence="2 3" key="1">
    <citation type="journal article" date="2010" name="Nature">
        <title>The Ectocarpus genome and the independent evolution of multicellularity in brown algae.</title>
        <authorList>
            <person name="Cock J.M."/>
            <person name="Sterck L."/>
            <person name="Rouze P."/>
            <person name="Scornet D."/>
            <person name="Allen A.E."/>
            <person name="Amoutzias G."/>
            <person name="Anthouard V."/>
            <person name="Artiguenave F."/>
            <person name="Aury J.M."/>
            <person name="Badger J.H."/>
            <person name="Beszteri B."/>
            <person name="Billiau K."/>
            <person name="Bonnet E."/>
            <person name="Bothwell J.H."/>
            <person name="Bowler C."/>
            <person name="Boyen C."/>
            <person name="Brownlee C."/>
            <person name="Carrano C.J."/>
            <person name="Charrier B."/>
            <person name="Cho G.Y."/>
            <person name="Coelho S.M."/>
            <person name="Collen J."/>
            <person name="Corre E."/>
            <person name="Da Silva C."/>
            <person name="Delage L."/>
            <person name="Delaroque N."/>
            <person name="Dittami S.M."/>
            <person name="Doulbeau S."/>
            <person name="Elias M."/>
            <person name="Farnham G."/>
            <person name="Gachon C.M."/>
            <person name="Gschloessl B."/>
            <person name="Heesch S."/>
            <person name="Jabbari K."/>
            <person name="Jubin C."/>
            <person name="Kawai H."/>
            <person name="Kimura K."/>
            <person name="Kloareg B."/>
            <person name="Kupper F.C."/>
            <person name="Lang D."/>
            <person name="Le Bail A."/>
            <person name="Leblanc C."/>
            <person name="Lerouge P."/>
            <person name="Lohr M."/>
            <person name="Lopez P.J."/>
            <person name="Martens C."/>
            <person name="Maumus F."/>
            <person name="Michel G."/>
            <person name="Miranda-Saavedra D."/>
            <person name="Morales J."/>
            <person name="Moreau H."/>
            <person name="Motomura T."/>
            <person name="Nagasato C."/>
            <person name="Napoli C.A."/>
            <person name="Nelson D.R."/>
            <person name="Nyvall-Collen P."/>
            <person name="Peters A.F."/>
            <person name="Pommier C."/>
            <person name="Potin P."/>
            <person name="Poulain J."/>
            <person name="Quesneville H."/>
            <person name="Read B."/>
            <person name="Rensing S.A."/>
            <person name="Ritter A."/>
            <person name="Rousvoal S."/>
            <person name="Samanta M."/>
            <person name="Samson G."/>
            <person name="Schroeder D.C."/>
            <person name="Segurens B."/>
            <person name="Strittmatter M."/>
            <person name="Tonon T."/>
            <person name="Tregear J.W."/>
            <person name="Valentin K."/>
            <person name="von Dassow P."/>
            <person name="Yamagishi T."/>
            <person name="Van de Peer Y."/>
            <person name="Wincker P."/>
        </authorList>
    </citation>
    <scope>NUCLEOTIDE SEQUENCE [LARGE SCALE GENOMIC DNA]</scope>
    <source>
        <strain evidence="3">Ec32 / CCAP1310/4</strain>
    </source>
</reference>
<proteinExistence type="predicted"/>
<sequence length="354" mass="37622">MEAWRWGAGRWEMTQCQRAQEQQLETKTAVGVEVEMTLGMLISFKGYLMRPSVWTMLSLTPSAVIPRSMTTRTAELLESAASQALGWACVFDVATDIVEALADLRGDTMSVYRGVFINESLFRHKKLNQGKAPDKSILGKHLSKFLREAGMSSARIILLVAGDVDFDTADAGLHGLSAVLRKPFTKTGLMDILRGLYLSNEPRSGAAAAPLSNPEPLGVPFPGQYRSRPPEGVPLAAAAAVAAAAAAAAGTTPSTIHMGAPGLASSQYPACLGFTPFTHPMFNPYNLPLALLRSGKPKAWPRRRYTNIAPREKDEDLGDQSAPVLDGASPDVTAAADECGAAAAVAEQTAGQAI</sequence>
<dbReference type="AlphaFoldDB" id="D7FSB8"/>
<accession>D7FSB8</accession>
<evidence type="ECO:0000313" key="3">
    <source>
        <dbReference type="Proteomes" id="UP000002630"/>
    </source>
</evidence>
<organism evidence="2 3">
    <name type="scientific">Ectocarpus siliculosus</name>
    <name type="common">Brown alga</name>
    <name type="synonym">Conferva siliculosa</name>
    <dbReference type="NCBI Taxonomy" id="2880"/>
    <lineage>
        <taxon>Eukaryota</taxon>
        <taxon>Sar</taxon>
        <taxon>Stramenopiles</taxon>
        <taxon>Ochrophyta</taxon>
        <taxon>PX clade</taxon>
        <taxon>Phaeophyceae</taxon>
        <taxon>Ectocarpales</taxon>
        <taxon>Ectocarpaceae</taxon>
        <taxon>Ectocarpus</taxon>
    </lineage>
</organism>
<evidence type="ECO:0000313" key="2">
    <source>
        <dbReference type="EMBL" id="CBJ31059.1"/>
    </source>
</evidence>
<dbReference type="EMBL" id="FN649733">
    <property type="protein sequence ID" value="CBJ31059.1"/>
    <property type="molecule type" value="Genomic_DNA"/>
</dbReference>
<evidence type="ECO:0000256" key="1">
    <source>
        <dbReference type="SAM" id="MobiDB-lite"/>
    </source>
</evidence>
<feature type="region of interest" description="Disordered" evidence="1">
    <location>
        <begin position="310"/>
        <end position="330"/>
    </location>
</feature>
<name>D7FSB8_ECTSI</name>
<protein>
    <submittedName>
        <fullName evidence="2">Uncharacterized protein</fullName>
    </submittedName>
</protein>
<dbReference type="EMBL" id="FN648411">
    <property type="protein sequence ID" value="CBJ31059.1"/>
    <property type="molecule type" value="Genomic_DNA"/>
</dbReference>
<dbReference type="InParanoid" id="D7FSB8"/>
<dbReference type="Proteomes" id="UP000002630">
    <property type="component" value="Linkage Group LG08"/>
</dbReference>